<evidence type="ECO:0000256" key="4">
    <source>
        <dbReference type="ARBA" id="ARBA00022912"/>
    </source>
</evidence>
<organism evidence="8 9">
    <name type="scientific">Candidatus Thiodubiliella endoseptemdiera</name>
    <dbReference type="NCBI Taxonomy" id="2738886"/>
    <lineage>
        <taxon>Bacteria</taxon>
        <taxon>Pseudomonadati</taxon>
        <taxon>Pseudomonadota</taxon>
        <taxon>Gammaproteobacteria</taxon>
        <taxon>Candidatus Pseudothioglobaceae</taxon>
        <taxon>Candidatus Thiodubiliella</taxon>
    </lineage>
</organism>
<dbReference type="InterPro" id="IPR050438">
    <property type="entry name" value="LMW_PTPase"/>
</dbReference>
<proteinExistence type="inferred from homology"/>
<reference evidence="8 9" key="1">
    <citation type="submission" date="2020-05" db="EMBL/GenBank/DDBJ databases">
        <title>Horizontal transmission and recombination maintain forever young bacterial symbiont genomes.</title>
        <authorList>
            <person name="Russell S.L."/>
            <person name="Pepper-Tunick E."/>
            <person name="Svedberg J."/>
            <person name="Byrne A."/>
            <person name="Ruelas Castillo J."/>
            <person name="Vollmers C."/>
            <person name="Beinart R.A."/>
            <person name="Corbett-Detig R."/>
        </authorList>
    </citation>
    <scope>NUCLEOTIDE SEQUENCE [LARGE SCALE GENOMIC DNA]</scope>
    <source>
        <strain evidence="8">455</strain>
    </source>
</reference>
<evidence type="ECO:0000256" key="1">
    <source>
        <dbReference type="ARBA" id="ARBA00011063"/>
    </source>
</evidence>
<comment type="similarity">
    <text evidence="1">Belongs to the low molecular weight phosphotyrosine protein phosphatase family.</text>
</comment>
<protein>
    <recommendedName>
        <fullName evidence="2">protein-tyrosine-phosphatase</fullName>
        <ecNumber evidence="2">3.1.3.48</ecNumber>
    </recommendedName>
</protein>
<name>A0A853EYQ2_9GAMM</name>
<dbReference type="GO" id="GO:0004725">
    <property type="term" value="F:protein tyrosine phosphatase activity"/>
    <property type="evidence" value="ECO:0007669"/>
    <property type="project" value="UniProtKB-EC"/>
</dbReference>
<evidence type="ECO:0000313" key="9">
    <source>
        <dbReference type="Proteomes" id="UP000568751"/>
    </source>
</evidence>
<keyword evidence="3" id="KW-0378">Hydrolase</keyword>
<evidence type="ECO:0000256" key="5">
    <source>
        <dbReference type="ARBA" id="ARBA00051722"/>
    </source>
</evidence>
<evidence type="ECO:0000256" key="6">
    <source>
        <dbReference type="PIRSR" id="PIRSR617867-1"/>
    </source>
</evidence>
<dbReference type="InterPro" id="IPR036196">
    <property type="entry name" value="Ptyr_pPase_sf"/>
</dbReference>
<evidence type="ECO:0000259" key="7">
    <source>
        <dbReference type="SMART" id="SM00226"/>
    </source>
</evidence>
<feature type="active site" description="Nucleophile" evidence="6">
    <location>
        <position position="9"/>
    </location>
</feature>
<keyword evidence="4" id="KW-0904">Protein phosphatase</keyword>
<sequence>MFDNILMVCVGNICRSPMAEALLRDRLVQQKGVKIASAGVGALVGHSADATAQALMLDQGVDISMHKARQLNDELLSEYDLVLVMEKDHIDAVHDIAPLSRGRVHLLGKWSDFEIPDPYKQSKHEFESVLRLIQRGVNEWVNKL</sequence>
<feature type="active site" evidence="6">
    <location>
        <position position="15"/>
    </location>
</feature>
<dbReference type="Pfam" id="PF01451">
    <property type="entry name" value="LMWPc"/>
    <property type="match status" value="1"/>
</dbReference>
<dbReference type="SMART" id="SM00226">
    <property type="entry name" value="LMWPc"/>
    <property type="match status" value="1"/>
</dbReference>
<feature type="active site" description="Proton donor" evidence="6">
    <location>
        <position position="117"/>
    </location>
</feature>
<dbReference type="InterPro" id="IPR017867">
    <property type="entry name" value="Tyr_phospatase_low_mol_wt"/>
</dbReference>
<dbReference type="SUPFAM" id="SSF52788">
    <property type="entry name" value="Phosphotyrosine protein phosphatases I"/>
    <property type="match status" value="1"/>
</dbReference>
<dbReference type="PRINTS" id="PR00719">
    <property type="entry name" value="LMWPTPASE"/>
</dbReference>
<comment type="catalytic activity">
    <reaction evidence="5">
        <text>O-phospho-L-tyrosyl-[protein] + H2O = L-tyrosyl-[protein] + phosphate</text>
        <dbReference type="Rhea" id="RHEA:10684"/>
        <dbReference type="Rhea" id="RHEA-COMP:10136"/>
        <dbReference type="Rhea" id="RHEA-COMP:20101"/>
        <dbReference type="ChEBI" id="CHEBI:15377"/>
        <dbReference type="ChEBI" id="CHEBI:43474"/>
        <dbReference type="ChEBI" id="CHEBI:46858"/>
        <dbReference type="ChEBI" id="CHEBI:61978"/>
        <dbReference type="EC" id="3.1.3.48"/>
    </reaction>
</comment>
<dbReference type="PANTHER" id="PTHR11717">
    <property type="entry name" value="LOW MOLECULAR WEIGHT PROTEIN TYROSINE PHOSPHATASE"/>
    <property type="match status" value="1"/>
</dbReference>
<dbReference type="AlphaFoldDB" id="A0A853EYQ2"/>
<evidence type="ECO:0000256" key="2">
    <source>
        <dbReference type="ARBA" id="ARBA00013064"/>
    </source>
</evidence>
<dbReference type="EC" id="3.1.3.48" evidence="2"/>
<evidence type="ECO:0000256" key="3">
    <source>
        <dbReference type="ARBA" id="ARBA00022801"/>
    </source>
</evidence>
<dbReference type="Proteomes" id="UP000568751">
    <property type="component" value="Unassembled WGS sequence"/>
</dbReference>
<dbReference type="CDD" id="cd16343">
    <property type="entry name" value="LMWPTP"/>
    <property type="match status" value="1"/>
</dbReference>
<gene>
    <name evidence="8" type="ORF">H0A76_01405</name>
</gene>
<dbReference type="InterPro" id="IPR023485">
    <property type="entry name" value="Ptyr_pPase"/>
</dbReference>
<accession>A0A853EYQ2</accession>
<dbReference type="PANTHER" id="PTHR11717:SF31">
    <property type="entry name" value="LOW MOLECULAR WEIGHT PROTEIN-TYROSINE-PHOSPHATASE ETP-RELATED"/>
    <property type="match status" value="1"/>
</dbReference>
<feature type="domain" description="Phosphotyrosine protein phosphatase I" evidence="7">
    <location>
        <begin position="3"/>
        <end position="143"/>
    </location>
</feature>
<comment type="caution">
    <text evidence="8">The sequence shown here is derived from an EMBL/GenBank/DDBJ whole genome shotgun (WGS) entry which is preliminary data.</text>
</comment>
<dbReference type="Gene3D" id="3.40.50.2300">
    <property type="match status" value="1"/>
</dbReference>
<evidence type="ECO:0000313" key="8">
    <source>
        <dbReference type="EMBL" id="NYT26674.1"/>
    </source>
</evidence>
<dbReference type="EMBL" id="JACCHT010000001">
    <property type="protein sequence ID" value="NYT26674.1"/>
    <property type="molecule type" value="Genomic_DNA"/>
</dbReference>